<dbReference type="Pfam" id="PF13400">
    <property type="entry name" value="Tad"/>
    <property type="match status" value="1"/>
</dbReference>
<accession>A0ABU0VUE3</accession>
<name>A0ABU0VUE3_9RHOB</name>
<dbReference type="Proteomes" id="UP001239680">
    <property type="component" value="Unassembled WGS sequence"/>
</dbReference>
<evidence type="ECO:0000313" key="2">
    <source>
        <dbReference type="EMBL" id="MDQ2065352.1"/>
    </source>
</evidence>
<sequence length="569" mass="59621">MRFRQFMQDSQGAIAVLVLLLFPVLMLVGGLATDISLGNAQKRYVQSQADLAAQSAARYLPDAAKVRERARSVVRANDRYGTITLSDADIVLGSYNRSTREFTPHPNQANPVGSSAVRVQVPSPFRPLLLSPILQDEDLTVRRAAVGVRNDVIVYTLRNSLLSVDTSASILDPLLRNVLGVELAAHVAGYRGLADLEVSVNDLLGLGESVLSAEANVGLVTFNDVLNAPIQLNSLLGLQPLGGALTQRSAGSAPTTLRLLNILHLSPGLAHAQVGDILPDVKINAFDLVTAMLGLAGAQVPDQHRVNVGLGLNLSPLANAALSVGVLSQPVTVVARLTDSPLPSATIEQANVGLRADVLDMNRVGLPKLIELKLALSAIRATAQPTAFNCMATGNQGLADFTVTPSLAGLTLQLEVLKSPDESDEMFEGNILTWALTGLAQIGVDSGVSSPQTLVADPQAVRITANQFAARQPVVVSMTSLLAPLASSITSAVTNLRLRIVLLGGVTGLDAVISSAVNLLSPVILAPLRLLLSPLLNGITSGLLRSLGVRVLPAELVLQDYSCGGALVQ</sequence>
<comment type="caution">
    <text evidence="2">The sequence shown here is derived from an EMBL/GenBank/DDBJ whole genome shotgun (WGS) entry which is preliminary data.</text>
</comment>
<reference evidence="2 3" key="1">
    <citation type="submission" date="2023-08" db="EMBL/GenBank/DDBJ databases">
        <title>Characterization of two Paracoccaceae strains isolated from Phycosphere and proposal of Xinfangfangia lacusdiani sp. nov.</title>
        <authorList>
            <person name="Deng Y."/>
            <person name="Zhang Y.Q."/>
        </authorList>
    </citation>
    <scope>NUCLEOTIDE SEQUENCE [LARGE SCALE GENOMIC DNA]</scope>
    <source>
        <strain evidence="2 3">CPCC 101601</strain>
    </source>
</reference>
<feature type="domain" description="Putative Flp pilus-assembly TadG-like N-terminal" evidence="1">
    <location>
        <begin position="12"/>
        <end position="58"/>
    </location>
</feature>
<evidence type="ECO:0000259" key="1">
    <source>
        <dbReference type="Pfam" id="PF13400"/>
    </source>
</evidence>
<protein>
    <submittedName>
        <fullName evidence="2">Pilus assembly protein TadG-related protein</fullName>
    </submittedName>
</protein>
<dbReference type="RefSeq" id="WP_306679042.1">
    <property type="nucleotide sequence ID" value="NZ_JAVDBT010000002.1"/>
</dbReference>
<evidence type="ECO:0000313" key="3">
    <source>
        <dbReference type="Proteomes" id="UP001239680"/>
    </source>
</evidence>
<dbReference type="InterPro" id="IPR028087">
    <property type="entry name" value="Tad_N"/>
</dbReference>
<dbReference type="EMBL" id="JAVDBT010000002">
    <property type="protein sequence ID" value="MDQ2065352.1"/>
    <property type="molecule type" value="Genomic_DNA"/>
</dbReference>
<keyword evidence="3" id="KW-1185">Reference proteome</keyword>
<organism evidence="2 3">
    <name type="scientific">Pseudogemmobacter lacusdianii</name>
    <dbReference type="NCBI Taxonomy" id="3069608"/>
    <lineage>
        <taxon>Bacteria</taxon>
        <taxon>Pseudomonadati</taxon>
        <taxon>Pseudomonadota</taxon>
        <taxon>Alphaproteobacteria</taxon>
        <taxon>Rhodobacterales</taxon>
        <taxon>Paracoccaceae</taxon>
        <taxon>Pseudogemmobacter</taxon>
    </lineage>
</organism>
<proteinExistence type="predicted"/>
<gene>
    <name evidence="2" type="ORF">Q9295_03115</name>
</gene>